<organism evidence="1 2">
    <name type="scientific">Etheostoma spectabile</name>
    <name type="common">orangethroat darter</name>
    <dbReference type="NCBI Taxonomy" id="54343"/>
    <lineage>
        <taxon>Eukaryota</taxon>
        <taxon>Metazoa</taxon>
        <taxon>Chordata</taxon>
        <taxon>Craniata</taxon>
        <taxon>Vertebrata</taxon>
        <taxon>Euteleostomi</taxon>
        <taxon>Actinopterygii</taxon>
        <taxon>Neopterygii</taxon>
        <taxon>Teleostei</taxon>
        <taxon>Neoteleostei</taxon>
        <taxon>Acanthomorphata</taxon>
        <taxon>Eupercaria</taxon>
        <taxon>Perciformes</taxon>
        <taxon>Percoidei</taxon>
        <taxon>Percidae</taxon>
        <taxon>Etheostomatinae</taxon>
        <taxon>Etheostoma</taxon>
    </lineage>
</organism>
<accession>A0A5J5CFB3</accession>
<gene>
    <name evidence="1" type="ORF">FQN60_013570</name>
</gene>
<dbReference type="Proteomes" id="UP000327493">
    <property type="component" value="Chromosome 22"/>
</dbReference>
<evidence type="ECO:0000313" key="1">
    <source>
        <dbReference type="EMBL" id="KAA8580612.1"/>
    </source>
</evidence>
<evidence type="ECO:0000313" key="2">
    <source>
        <dbReference type="Proteomes" id="UP000327493"/>
    </source>
</evidence>
<comment type="caution">
    <text evidence="1">The sequence shown here is derived from an EMBL/GenBank/DDBJ whole genome shotgun (WGS) entry which is preliminary data.</text>
</comment>
<sequence length="60" mass="6844">MNHLRPQNIRSITGALLTMTLVFRLHHLPEKQPRPQDLCSVCGALLKTTLVFHSNQPLEK</sequence>
<dbReference type="AlphaFoldDB" id="A0A5J5CFB3"/>
<name>A0A5J5CFB3_9PERO</name>
<protein>
    <submittedName>
        <fullName evidence="1">Uncharacterized protein</fullName>
    </submittedName>
</protein>
<proteinExistence type="predicted"/>
<keyword evidence="2" id="KW-1185">Reference proteome</keyword>
<dbReference type="EMBL" id="VOFY01000022">
    <property type="protein sequence ID" value="KAA8580612.1"/>
    <property type="molecule type" value="Genomic_DNA"/>
</dbReference>
<reference evidence="1 2" key="1">
    <citation type="submission" date="2019-08" db="EMBL/GenBank/DDBJ databases">
        <title>A chromosome-level genome assembly, high-density linkage maps, and genome scans reveal the genomic architecture of hybrid incompatibilities underlying speciation via character displacement in darters (Percidae: Etheostominae).</title>
        <authorList>
            <person name="Moran R.L."/>
            <person name="Catchen J.M."/>
            <person name="Fuller R.C."/>
        </authorList>
    </citation>
    <scope>NUCLEOTIDE SEQUENCE [LARGE SCALE GENOMIC DNA]</scope>
    <source>
        <strain evidence="1">EspeVRDwgs_2016</strain>
        <tissue evidence="1">Muscle</tissue>
    </source>
</reference>